<gene>
    <name evidence="7" type="ORF">EGI11_07230</name>
</gene>
<feature type="transmembrane region" description="Helical" evidence="6">
    <location>
        <begin position="144"/>
        <end position="163"/>
    </location>
</feature>
<dbReference type="PANTHER" id="PTHR30250">
    <property type="entry name" value="PST FAMILY PREDICTED COLANIC ACID TRANSPORTER"/>
    <property type="match status" value="1"/>
</dbReference>
<feature type="transmembrane region" description="Helical" evidence="6">
    <location>
        <begin position="285"/>
        <end position="303"/>
    </location>
</feature>
<name>A0A3N0WVT6_9FLAO</name>
<keyword evidence="4 6" id="KW-1133">Transmembrane helix</keyword>
<dbReference type="AlphaFoldDB" id="A0A3N0WVT6"/>
<feature type="transmembrane region" description="Helical" evidence="6">
    <location>
        <begin position="238"/>
        <end position="265"/>
    </location>
</feature>
<evidence type="ECO:0000313" key="7">
    <source>
        <dbReference type="EMBL" id="ROI09196.1"/>
    </source>
</evidence>
<evidence type="ECO:0000256" key="6">
    <source>
        <dbReference type="SAM" id="Phobius"/>
    </source>
</evidence>
<proteinExistence type="predicted"/>
<evidence type="ECO:0000256" key="2">
    <source>
        <dbReference type="ARBA" id="ARBA00022475"/>
    </source>
</evidence>
<dbReference type="GO" id="GO:0005886">
    <property type="term" value="C:plasma membrane"/>
    <property type="evidence" value="ECO:0007669"/>
    <property type="project" value="UniProtKB-SubCell"/>
</dbReference>
<dbReference type="Proteomes" id="UP000270224">
    <property type="component" value="Unassembled WGS sequence"/>
</dbReference>
<comment type="caution">
    <text evidence="7">The sequence shown here is derived from an EMBL/GenBank/DDBJ whole genome shotgun (WGS) entry which is preliminary data.</text>
</comment>
<feature type="transmembrane region" description="Helical" evidence="6">
    <location>
        <begin position="410"/>
        <end position="433"/>
    </location>
</feature>
<feature type="transmembrane region" description="Helical" evidence="6">
    <location>
        <begin position="170"/>
        <end position="187"/>
    </location>
</feature>
<evidence type="ECO:0008006" key="9">
    <source>
        <dbReference type="Google" id="ProtNLM"/>
    </source>
</evidence>
<sequence>MSKLINLINGKIKAVLSSELNKRIFHHSFWILTGNILSKLSLLVATIHVTQHLGKHEYGKFGIIKSTILMFAMFAGMELGITATKYISQYRFTDKQKVERIVGLSTFFALIISIIIGISVYFYAQEIAMMIKAPHIITEIRISAFILFFSSLNGIQSGILAGLENFKQLSINNAVAGVVSSIAMVVASRYLGLQAVVVAFGLNYLFLFILNFRTLNREFYKIFSINIFKKDNFKESQVLWTFSFPAIFAGIMVGPVTWLCNYFLIQEHNGFEQMADFDIAHQWRSTILFIPTALAQIALPLLSQSVDIKSDYKHIFNKNIKLNFFIAFGIVTILILISPLIIKMYSDNYQDALVPLIIMFVTTGFIAVNNVVGQAVASQGKMWLGLLVNFIWAGTLIGTCMLFVSHLKLGATGLAVAYLLSYVVHTLTQFLYIKKIVR</sequence>
<feature type="transmembrane region" description="Helical" evidence="6">
    <location>
        <begin position="384"/>
        <end position="404"/>
    </location>
</feature>
<accession>A0A3N0WVT6</accession>
<evidence type="ECO:0000256" key="5">
    <source>
        <dbReference type="ARBA" id="ARBA00023136"/>
    </source>
</evidence>
<dbReference type="OrthoDB" id="1224790at2"/>
<evidence type="ECO:0000313" key="8">
    <source>
        <dbReference type="Proteomes" id="UP000270224"/>
    </source>
</evidence>
<dbReference type="InterPro" id="IPR050833">
    <property type="entry name" value="Poly_Biosynth_Transport"/>
</dbReference>
<organism evidence="7 8">
    <name type="scientific">Kaistella daneshvariae</name>
    <dbReference type="NCBI Taxonomy" id="2487074"/>
    <lineage>
        <taxon>Bacteria</taxon>
        <taxon>Pseudomonadati</taxon>
        <taxon>Bacteroidota</taxon>
        <taxon>Flavobacteriia</taxon>
        <taxon>Flavobacteriales</taxon>
        <taxon>Weeksellaceae</taxon>
        <taxon>Chryseobacterium group</taxon>
        <taxon>Kaistella</taxon>
    </lineage>
</organism>
<feature type="transmembrane region" description="Helical" evidence="6">
    <location>
        <begin position="101"/>
        <end position="124"/>
    </location>
</feature>
<feature type="transmembrane region" description="Helical" evidence="6">
    <location>
        <begin position="324"/>
        <end position="346"/>
    </location>
</feature>
<evidence type="ECO:0000256" key="3">
    <source>
        <dbReference type="ARBA" id="ARBA00022692"/>
    </source>
</evidence>
<dbReference type="InterPro" id="IPR002797">
    <property type="entry name" value="Polysacc_synth"/>
</dbReference>
<evidence type="ECO:0000256" key="4">
    <source>
        <dbReference type="ARBA" id="ARBA00022989"/>
    </source>
</evidence>
<feature type="transmembrane region" description="Helical" evidence="6">
    <location>
        <begin position="193"/>
        <end position="212"/>
    </location>
</feature>
<dbReference type="Pfam" id="PF01943">
    <property type="entry name" value="Polysacc_synt"/>
    <property type="match status" value="1"/>
</dbReference>
<keyword evidence="5 6" id="KW-0472">Membrane</keyword>
<feature type="transmembrane region" description="Helical" evidence="6">
    <location>
        <begin position="29"/>
        <end position="49"/>
    </location>
</feature>
<protein>
    <recommendedName>
        <fullName evidence="9">Polysaccharide biosynthesis protein</fullName>
    </recommendedName>
</protein>
<comment type="subcellular location">
    <subcellularLocation>
        <location evidence="1">Cell membrane</location>
        <topology evidence="1">Multi-pass membrane protein</topology>
    </subcellularLocation>
</comment>
<keyword evidence="3 6" id="KW-0812">Transmembrane</keyword>
<dbReference type="PANTHER" id="PTHR30250:SF11">
    <property type="entry name" value="O-ANTIGEN TRANSPORTER-RELATED"/>
    <property type="match status" value="1"/>
</dbReference>
<keyword evidence="2" id="KW-1003">Cell membrane</keyword>
<feature type="transmembrane region" description="Helical" evidence="6">
    <location>
        <begin position="61"/>
        <end position="81"/>
    </location>
</feature>
<feature type="transmembrane region" description="Helical" evidence="6">
    <location>
        <begin position="352"/>
        <end position="372"/>
    </location>
</feature>
<evidence type="ECO:0000256" key="1">
    <source>
        <dbReference type="ARBA" id="ARBA00004651"/>
    </source>
</evidence>
<reference evidence="8" key="1">
    <citation type="submission" date="2018-11" db="EMBL/GenBank/DDBJ databases">
        <title>Proposal to divide the Flavobacteriaceae and reorganize its genera based on Amino Acid Identity values calculated from whole genome sequences.</title>
        <authorList>
            <person name="Nicholson A.C."/>
            <person name="Gulvik C.A."/>
            <person name="Whitney A.M."/>
            <person name="Humrighouse B.W."/>
            <person name="Bell M."/>
            <person name="Holmens B."/>
            <person name="Steigerwalt A."/>
            <person name="Villarma A."/>
            <person name="Sheth M."/>
            <person name="Batra D."/>
            <person name="Pryor J."/>
            <person name="Bernardet J.-F."/>
            <person name="Hugo C."/>
            <person name="Kampfer P."/>
            <person name="Newman J."/>
            <person name="Mcquiston J.R."/>
        </authorList>
    </citation>
    <scope>NUCLEOTIDE SEQUENCE [LARGE SCALE GENOMIC DNA]</scope>
    <source>
        <strain evidence="8">H3056</strain>
    </source>
</reference>
<dbReference type="EMBL" id="RJUG01000003">
    <property type="protein sequence ID" value="ROI09196.1"/>
    <property type="molecule type" value="Genomic_DNA"/>
</dbReference>